<comment type="caution">
    <text evidence="1">The sequence shown here is derived from an EMBL/GenBank/DDBJ whole genome shotgun (WGS) entry which is preliminary data.</text>
</comment>
<accession>A0A9X9Q228</accession>
<dbReference type="AlphaFoldDB" id="A0A9X9Q228"/>
<reference evidence="1 2" key="1">
    <citation type="submission" date="2018-10" db="EMBL/GenBank/DDBJ databases">
        <authorList>
            <person name="Ekblom R."/>
            <person name="Jareborg N."/>
        </authorList>
    </citation>
    <scope>NUCLEOTIDE SEQUENCE [LARGE SCALE GENOMIC DNA]</scope>
    <source>
        <tissue evidence="1">Muscle</tissue>
    </source>
</reference>
<dbReference type="EMBL" id="CYRY02020323">
    <property type="protein sequence ID" value="VCW97017.1"/>
    <property type="molecule type" value="Genomic_DNA"/>
</dbReference>
<evidence type="ECO:0000313" key="2">
    <source>
        <dbReference type="Proteomes" id="UP000269945"/>
    </source>
</evidence>
<feature type="non-terminal residue" evidence="1">
    <location>
        <position position="62"/>
    </location>
</feature>
<gene>
    <name evidence="1" type="ORF">BN2614_LOCUS1</name>
</gene>
<sequence>RLLLISYSNLQCPTTLRTIEITVGNFNNFTKAEAIKCKHWQKFLTLQNIMKNAKIQDTSQCC</sequence>
<dbReference type="Proteomes" id="UP000269945">
    <property type="component" value="Unassembled WGS sequence"/>
</dbReference>
<name>A0A9X9Q228_GULGU</name>
<protein>
    <submittedName>
        <fullName evidence="1">Uncharacterized protein</fullName>
    </submittedName>
</protein>
<keyword evidence="2" id="KW-1185">Reference proteome</keyword>
<evidence type="ECO:0000313" key="1">
    <source>
        <dbReference type="EMBL" id="VCW97017.1"/>
    </source>
</evidence>
<proteinExistence type="predicted"/>
<organism evidence="1 2">
    <name type="scientific">Gulo gulo</name>
    <name type="common">Wolverine</name>
    <name type="synonym">Gluton</name>
    <dbReference type="NCBI Taxonomy" id="48420"/>
    <lineage>
        <taxon>Eukaryota</taxon>
        <taxon>Metazoa</taxon>
        <taxon>Chordata</taxon>
        <taxon>Craniata</taxon>
        <taxon>Vertebrata</taxon>
        <taxon>Euteleostomi</taxon>
        <taxon>Mammalia</taxon>
        <taxon>Eutheria</taxon>
        <taxon>Laurasiatheria</taxon>
        <taxon>Carnivora</taxon>
        <taxon>Caniformia</taxon>
        <taxon>Musteloidea</taxon>
        <taxon>Mustelidae</taxon>
        <taxon>Guloninae</taxon>
        <taxon>Gulo</taxon>
    </lineage>
</organism>